<dbReference type="GO" id="GO:0030490">
    <property type="term" value="P:maturation of SSU-rRNA"/>
    <property type="evidence" value="ECO:0007669"/>
    <property type="project" value="TreeGrafter"/>
</dbReference>
<comment type="caution">
    <text evidence="14">The sequence shown here is derived from an EMBL/GenBank/DDBJ whole genome shotgun (WGS) entry which is preliminary data.</text>
</comment>
<dbReference type="Proteomes" id="UP000424527">
    <property type="component" value="Unassembled WGS sequence"/>
</dbReference>
<keyword evidence="5" id="KW-0479">Metal-binding</keyword>
<dbReference type="PROSITE" id="PS01245">
    <property type="entry name" value="RIO1"/>
    <property type="match status" value="1"/>
</dbReference>
<keyword evidence="3" id="KW-0723">Serine/threonine-protein kinase</keyword>
<evidence type="ECO:0000256" key="6">
    <source>
        <dbReference type="ARBA" id="ARBA00022741"/>
    </source>
</evidence>
<feature type="domain" description="RIO kinase" evidence="13">
    <location>
        <begin position="1"/>
        <end position="142"/>
    </location>
</feature>
<dbReference type="InterPro" id="IPR000687">
    <property type="entry name" value="RIO_kinase"/>
</dbReference>
<accession>A0A6G0IL40</accession>
<evidence type="ECO:0000313" key="14">
    <source>
        <dbReference type="EMBL" id="KAE8292258.1"/>
    </source>
</evidence>
<evidence type="ECO:0000313" key="15">
    <source>
        <dbReference type="Proteomes" id="UP000424527"/>
    </source>
</evidence>
<keyword evidence="9" id="KW-0460">Magnesium</keyword>
<organism evidence="14 15">
    <name type="scientific">Larimichthys crocea</name>
    <name type="common">Large yellow croaker</name>
    <name type="synonym">Pseudosciaena crocea</name>
    <dbReference type="NCBI Taxonomy" id="215358"/>
    <lineage>
        <taxon>Eukaryota</taxon>
        <taxon>Metazoa</taxon>
        <taxon>Chordata</taxon>
        <taxon>Craniata</taxon>
        <taxon>Vertebrata</taxon>
        <taxon>Euteleostomi</taxon>
        <taxon>Actinopterygii</taxon>
        <taxon>Neopterygii</taxon>
        <taxon>Teleostei</taxon>
        <taxon>Neoteleostei</taxon>
        <taxon>Acanthomorphata</taxon>
        <taxon>Eupercaria</taxon>
        <taxon>Sciaenidae</taxon>
        <taxon>Larimichthys</taxon>
    </lineage>
</organism>
<dbReference type="SMR" id="A0A6G0IL40"/>
<protein>
    <recommendedName>
        <fullName evidence="2">non-specific serine/threonine protein kinase</fullName>
        <ecNumber evidence="2">2.7.11.1</ecNumber>
    </recommendedName>
</protein>
<sequence>MSWLYLSRLSAMKEYAYMKALYDRGFPVPKPVDYNRHAVVMELINGYPLCQVHELQDPSALYSEFMELIVKLANHGLIHGDFNEFNLMLDDQDHITMIDFPQMVSTSHTNAEWYFDRDVKCIRDFFAKRYNYESELFPTFKDIRRSYSLDVEVSASGFTKDLEKDCELLHPAGPEGEEDDEEEESDDEEATDEEAEKEEESLDMEEYKHAMLELEGLKVSDTHADVQDEDDKGEKEEEQKETETEPPTKTDEETEKDLEAELNEAEDECPELADLSTSNKEFKPFRDSDSLLHMAEHRRTRTDSEGTMGSIASCSTIPPEVVRQKVRRQLTKQQKAAQRRRLQKGEANLVTQSRRDNQNNIKSSMDSASFWG</sequence>
<dbReference type="InterPro" id="IPR018934">
    <property type="entry name" value="RIO_dom"/>
</dbReference>
<feature type="region of interest" description="Disordered" evidence="12">
    <location>
        <begin position="169"/>
        <end position="203"/>
    </location>
</feature>
<comment type="catalytic activity">
    <reaction evidence="10">
        <text>L-threonyl-[protein] + ATP = O-phospho-L-threonyl-[protein] + ADP + H(+)</text>
        <dbReference type="Rhea" id="RHEA:46608"/>
        <dbReference type="Rhea" id="RHEA-COMP:11060"/>
        <dbReference type="Rhea" id="RHEA-COMP:11605"/>
        <dbReference type="ChEBI" id="CHEBI:15378"/>
        <dbReference type="ChEBI" id="CHEBI:30013"/>
        <dbReference type="ChEBI" id="CHEBI:30616"/>
        <dbReference type="ChEBI" id="CHEBI:61977"/>
        <dbReference type="ChEBI" id="CHEBI:456216"/>
        <dbReference type="EC" id="2.7.11.1"/>
    </reaction>
</comment>
<keyword evidence="4" id="KW-0808">Transferase</keyword>
<dbReference type="EMBL" id="REGW02000009">
    <property type="protein sequence ID" value="KAE8292258.1"/>
    <property type="molecule type" value="Genomic_DNA"/>
</dbReference>
<dbReference type="EC" id="2.7.11.1" evidence="2"/>
<dbReference type="InterPro" id="IPR011009">
    <property type="entry name" value="Kinase-like_dom_sf"/>
</dbReference>
<evidence type="ECO:0000256" key="7">
    <source>
        <dbReference type="ARBA" id="ARBA00022777"/>
    </source>
</evidence>
<dbReference type="PANTHER" id="PTHR45852:SF1">
    <property type="entry name" value="SERINE_THREONINE-PROTEIN KINASE RIO2"/>
    <property type="match status" value="1"/>
</dbReference>
<dbReference type="GO" id="GO:0005634">
    <property type="term" value="C:nucleus"/>
    <property type="evidence" value="ECO:0007669"/>
    <property type="project" value="TreeGrafter"/>
</dbReference>
<dbReference type="GO" id="GO:0030688">
    <property type="term" value="C:preribosome, small subunit precursor"/>
    <property type="evidence" value="ECO:0007669"/>
    <property type="project" value="TreeGrafter"/>
</dbReference>
<evidence type="ECO:0000256" key="10">
    <source>
        <dbReference type="ARBA" id="ARBA00047899"/>
    </source>
</evidence>
<feature type="compositionally biased region" description="Acidic residues" evidence="12">
    <location>
        <begin position="175"/>
        <end position="203"/>
    </location>
</feature>
<dbReference type="SMART" id="SM00090">
    <property type="entry name" value="RIO"/>
    <property type="match status" value="1"/>
</dbReference>
<dbReference type="Gene3D" id="3.30.200.20">
    <property type="entry name" value="Phosphorylase Kinase, domain 1"/>
    <property type="match status" value="1"/>
</dbReference>
<proteinExistence type="inferred from homology"/>
<dbReference type="Gene3D" id="1.10.510.10">
    <property type="entry name" value="Transferase(Phosphotransferase) domain 1"/>
    <property type="match status" value="1"/>
</dbReference>
<keyword evidence="7 14" id="KW-0418">Kinase</keyword>
<dbReference type="SUPFAM" id="SSF56112">
    <property type="entry name" value="Protein kinase-like (PK-like)"/>
    <property type="match status" value="1"/>
</dbReference>
<comment type="catalytic activity">
    <reaction evidence="11">
        <text>L-seryl-[protein] + ATP = O-phospho-L-seryl-[protein] + ADP + H(+)</text>
        <dbReference type="Rhea" id="RHEA:17989"/>
        <dbReference type="Rhea" id="RHEA-COMP:9863"/>
        <dbReference type="Rhea" id="RHEA-COMP:11604"/>
        <dbReference type="ChEBI" id="CHEBI:15378"/>
        <dbReference type="ChEBI" id="CHEBI:29999"/>
        <dbReference type="ChEBI" id="CHEBI:30616"/>
        <dbReference type="ChEBI" id="CHEBI:83421"/>
        <dbReference type="ChEBI" id="CHEBI:456216"/>
        <dbReference type="EC" id="2.7.11.1"/>
    </reaction>
</comment>
<dbReference type="Pfam" id="PF01163">
    <property type="entry name" value="RIO1"/>
    <property type="match status" value="1"/>
</dbReference>
<evidence type="ECO:0000256" key="3">
    <source>
        <dbReference type="ARBA" id="ARBA00022527"/>
    </source>
</evidence>
<evidence type="ECO:0000256" key="4">
    <source>
        <dbReference type="ARBA" id="ARBA00022679"/>
    </source>
</evidence>
<evidence type="ECO:0000256" key="2">
    <source>
        <dbReference type="ARBA" id="ARBA00012513"/>
    </source>
</evidence>
<evidence type="ECO:0000256" key="1">
    <source>
        <dbReference type="ARBA" id="ARBA00009196"/>
    </source>
</evidence>
<dbReference type="InterPro" id="IPR030484">
    <property type="entry name" value="Rio2"/>
</dbReference>
<dbReference type="GO" id="GO:0046872">
    <property type="term" value="F:metal ion binding"/>
    <property type="evidence" value="ECO:0007669"/>
    <property type="project" value="UniProtKB-KW"/>
</dbReference>
<evidence type="ECO:0000259" key="13">
    <source>
        <dbReference type="SMART" id="SM00090"/>
    </source>
</evidence>
<evidence type="ECO:0000256" key="11">
    <source>
        <dbReference type="ARBA" id="ARBA00048679"/>
    </source>
</evidence>
<dbReference type="InterPro" id="IPR018935">
    <property type="entry name" value="RIO_kinase_CS"/>
</dbReference>
<name>A0A6G0IL40_LARCR</name>
<reference evidence="14 15" key="1">
    <citation type="submission" date="2019-07" db="EMBL/GenBank/DDBJ databases">
        <title>Chromosome genome assembly for large yellow croaker.</title>
        <authorList>
            <person name="Xiao S."/>
        </authorList>
    </citation>
    <scope>NUCLEOTIDE SEQUENCE [LARGE SCALE GENOMIC DNA]</scope>
    <source>
        <strain evidence="14">JMULYC20181020</strain>
        <tissue evidence="14">Muscle</tissue>
    </source>
</reference>
<evidence type="ECO:0000256" key="8">
    <source>
        <dbReference type="ARBA" id="ARBA00022840"/>
    </source>
</evidence>
<dbReference type="GO" id="GO:0005829">
    <property type="term" value="C:cytosol"/>
    <property type="evidence" value="ECO:0007669"/>
    <property type="project" value="TreeGrafter"/>
</dbReference>
<dbReference type="GO" id="GO:0005524">
    <property type="term" value="F:ATP binding"/>
    <property type="evidence" value="ECO:0007669"/>
    <property type="project" value="UniProtKB-KW"/>
</dbReference>
<evidence type="ECO:0000256" key="9">
    <source>
        <dbReference type="ARBA" id="ARBA00022842"/>
    </source>
</evidence>
<feature type="compositionally biased region" description="Basic and acidic residues" evidence="12">
    <location>
        <begin position="215"/>
        <end position="251"/>
    </location>
</feature>
<feature type="compositionally biased region" description="Polar residues" evidence="12">
    <location>
        <begin position="305"/>
        <end position="316"/>
    </location>
</feature>
<keyword evidence="15" id="KW-1185">Reference proteome</keyword>
<feature type="compositionally biased region" description="Polar residues" evidence="12">
    <location>
        <begin position="358"/>
        <end position="372"/>
    </location>
</feature>
<dbReference type="AlphaFoldDB" id="A0A6G0IL40"/>
<evidence type="ECO:0000256" key="5">
    <source>
        <dbReference type="ARBA" id="ARBA00022723"/>
    </source>
</evidence>
<dbReference type="FunFam" id="1.10.510.10:FF:000307">
    <property type="entry name" value="Serine/threonine-protein kinase RIO2"/>
    <property type="match status" value="1"/>
</dbReference>
<dbReference type="GO" id="GO:0004674">
    <property type="term" value="F:protein serine/threonine kinase activity"/>
    <property type="evidence" value="ECO:0007669"/>
    <property type="project" value="UniProtKB-KW"/>
</dbReference>
<feature type="compositionally biased region" description="Basic and acidic residues" evidence="12">
    <location>
        <begin position="280"/>
        <end position="304"/>
    </location>
</feature>
<comment type="similarity">
    <text evidence="1">Belongs to the protein kinase superfamily. RIO-type Ser/Thr kinase family.</text>
</comment>
<evidence type="ECO:0000256" key="12">
    <source>
        <dbReference type="SAM" id="MobiDB-lite"/>
    </source>
</evidence>
<keyword evidence="6" id="KW-0547">Nucleotide-binding</keyword>
<feature type="compositionally biased region" description="Acidic residues" evidence="12">
    <location>
        <begin position="252"/>
        <end position="271"/>
    </location>
</feature>
<gene>
    <name evidence="14" type="ORF">D5F01_LYC09625</name>
</gene>
<dbReference type="CDD" id="cd05144">
    <property type="entry name" value="RIO2_C"/>
    <property type="match status" value="1"/>
</dbReference>
<keyword evidence="8" id="KW-0067">ATP-binding</keyword>
<dbReference type="PANTHER" id="PTHR45852">
    <property type="entry name" value="SER/THR-PROTEIN KINASE RIO2"/>
    <property type="match status" value="1"/>
</dbReference>
<feature type="region of interest" description="Disordered" evidence="12">
    <location>
        <begin position="215"/>
        <end position="372"/>
    </location>
</feature>